<gene>
    <name evidence="2" type="ORF">F6464_02595</name>
</gene>
<dbReference type="OrthoDB" id="8161897at2"/>
<organism evidence="2 3">
    <name type="scientific">Flavobacterium luteum</name>
    <dbReference type="NCBI Taxonomy" id="2026654"/>
    <lineage>
        <taxon>Bacteria</taxon>
        <taxon>Pseudomonadati</taxon>
        <taxon>Bacteroidota</taxon>
        <taxon>Flavobacteriia</taxon>
        <taxon>Flavobacteriales</taxon>
        <taxon>Flavobacteriaceae</taxon>
        <taxon>Flavobacterium</taxon>
    </lineage>
</organism>
<feature type="transmembrane region" description="Helical" evidence="1">
    <location>
        <begin position="73"/>
        <end position="91"/>
    </location>
</feature>
<evidence type="ECO:0000256" key="1">
    <source>
        <dbReference type="SAM" id="Phobius"/>
    </source>
</evidence>
<dbReference type="AlphaFoldDB" id="A0A7J5AKH9"/>
<accession>A0A7J5AKH9</accession>
<keyword evidence="1" id="KW-0812">Transmembrane</keyword>
<evidence type="ECO:0000313" key="3">
    <source>
        <dbReference type="Proteomes" id="UP000490922"/>
    </source>
</evidence>
<comment type="caution">
    <text evidence="2">The sequence shown here is derived from an EMBL/GenBank/DDBJ whole genome shotgun (WGS) entry which is preliminary data.</text>
</comment>
<reference evidence="2 3" key="1">
    <citation type="submission" date="2019-09" db="EMBL/GenBank/DDBJ databases">
        <title>Flavobacterium sp. nov., isolated from glacier ice.</title>
        <authorList>
            <person name="Liu Q."/>
        </authorList>
    </citation>
    <scope>NUCLEOTIDE SEQUENCE [LARGE SCALE GENOMIC DNA]</scope>
    <source>
        <strain evidence="2 3">NBRC 112527</strain>
    </source>
</reference>
<feature type="transmembrane region" description="Helical" evidence="1">
    <location>
        <begin position="7"/>
        <end position="28"/>
    </location>
</feature>
<dbReference type="Proteomes" id="UP000490922">
    <property type="component" value="Unassembled WGS sequence"/>
</dbReference>
<name>A0A7J5AKH9_9FLAO</name>
<feature type="transmembrane region" description="Helical" evidence="1">
    <location>
        <begin position="97"/>
        <end position="115"/>
    </location>
</feature>
<keyword evidence="1" id="KW-1133">Transmembrane helix</keyword>
<protein>
    <submittedName>
        <fullName evidence="2">DoxX family protein</fullName>
    </submittedName>
</protein>
<feature type="transmembrane region" description="Helical" evidence="1">
    <location>
        <begin position="40"/>
        <end position="66"/>
    </location>
</feature>
<keyword evidence="1" id="KW-0472">Membrane</keyword>
<sequence>MKIVTIVIRTLMGLLFLFASISFFLKLVPEPVTTGDFKAFQIGLVASAYLIPLAKSVELLCGLAYVSGRFVSLANIVILPVSINILLINFFLTPESLPIAIFIFLGNLFLIYRYWANYKSVFTM</sequence>
<evidence type="ECO:0000313" key="2">
    <source>
        <dbReference type="EMBL" id="KAB1157990.1"/>
    </source>
</evidence>
<dbReference type="EMBL" id="WAEM01000001">
    <property type="protein sequence ID" value="KAB1157990.1"/>
    <property type="molecule type" value="Genomic_DNA"/>
</dbReference>
<dbReference type="RefSeq" id="WP_151106183.1">
    <property type="nucleotide sequence ID" value="NZ_WAEM01000001.1"/>
</dbReference>
<proteinExistence type="predicted"/>
<keyword evidence="3" id="KW-1185">Reference proteome</keyword>